<comment type="catalytic activity">
    <reaction evidence="1">
        <text>6-hydroxymethyl-7,8-dihydropterin + ATP = (7,8-dihydropterin-6-yl)methyl diphosphate + AMP + H(+)</text>
        <dbReference type="Rhea" id="RHEA:11412"/>
        <dbReference type="ChEBI" id="CHEBI:15378"/>
        <dbReference type="ChEBI" id="CHEBI:30616"/>
        <dbReference type="ChEBI" id="CHEBI:44841"/>
        <dbReference type="ChEBI" id="CHEBI:72950"/>
        <dbReference type="ChEBI" id="CHEBI:456215"/>
        <dbReference type="EC" id="2.7.6.3"/>
    </reaction>
</comment>
<organism evidence="10">
    <name type="scientific">Intestinibacter bartlettii</name>
    <dbReference type="NCBI Taxonomy" id="261299"/>
    <lineage>
        <taxon>Bacteria</taxon>
        <taxon>Bacillati</taxon>
        <taxon>Bacillota</taxon>
        <taxon>Clostridia</taxon>
        <taxon>Peptostreptococcales</taxon>
        <taxon>Peptostreptococcaceae</taxon>
        <taxon>Intestinibacter</taxon>
    </lineage>
</organism>
<gene>
    <name evidence="10" type="primary">folK</name>
    <name evidence="10" type="ORF">IBLFYP30_02201</name>
</gene>
<reference evidence="10" key="1">
    <citation type="submission" date="2019-11" db="EMBL/GenBank/DDBJ databases">
        <authorList>
            <person name="Feng L."/>
        </authorList>
    </citation>
    <scope>NUCLEOTIDE SEQUENCE</scope>
    <source>
        <strain evidence="10">IbartlettiiLFYP30</strain>
    </source>
</reference>
<evidence type="ECO:0000256" key="7">
    <source>
        <dbReference type="ARBA" id="ARBA00022840"/>
    </source>
</evidence>
<keyword evidence="4 10" id="KW-0808">Transferase</keyword>
<feature type="domain" description="7,8-dihydro-6-hydroxymethylpterin-pyrophosphokinase" evidence="9">
    <location>
        <begin position="88"/>
        <end position="99"/>
    </location>
</feature>
<keyword evidence="5" id="KW-0547">Nucleotide-binding</keyword>
<evidence type="ECO:0000259" key="9">
    <source>
        <dbReference type="PROSITE" id="PS00794"/>
    </source>
</evidence>
<dbReference type="Gene3D" id="3.30.70.560">
    <property type="entry name" value="7,8-Dihydro-6-hydroxymethylpterin-pyrophosphokinase HPPK"/>
    <property type="match status" value="1"/>
</dbReference>
<evidence type="ECO:0000256" key="5">
    <source>
        <dbReference type="ARBA" id="ARBA00022741"/>
    </source>
</evidence>
<dbReference type="SUPFAM" id="SSF55083">
    <property type="entry name" value="6-hydroxymethyl-7,8-dihydropterin pyrophosphokinase, HPPK"/>
    <property type="match status" value="1"/>
</dbReference>
<dbReference type="InterPro" id="IPR035907">
    <property type="entry name" value="Hppk_sf"/>
</dbReference>
<keyword evidence="6 10" id="KW-0418">Kinase</keyword>
<sequence>MSRAYLGLGTNMGDRLDYLNKACDLLEQNENVLSLKKSNLYETKAWGYTDQADFLNMCVEIETSLAPYDLLSICQDIENKLNRVRVIRWGPRTIDVDVLFYDDIVSDDEKLLIPHPRIKERAFVLVPLMDLNKELSIEGKSIEAYLDDLSQEERDEVKEFRL</sequence>
<dbReference type="GO" id="GO:0046656">
    <property type="term" value="P:folic acid biosynthetic process"/>
    <property type="evidence" value="ECO:0007669"/>
    <property type="project" value="UniProtKB-KW"/>
</dbReference>
<keyword evidence="7" id="KW-0067">ATP-binding</keyword>
<evidence type="ECO:0000256" key="8">
    <source>
        <dbReference type="ARBA" id="ARBA00022909"/>
    </source>
</evidence>
<evidence type="ECO:0000256" key="2">
    <source>
        <dbReference type="ARBA" id="ARBA00005051"/>
    </source>
</evidence>
<keyword evidence="8" id="KW-0289">Folate biosynthesis</keyword>
<evidence type="ECO:0000256" key="4">
    <source>
        <dbReference type="ARBA" id="ARBA00022679"/>
    </source>
</evidence>
<proteinExistence type="predicted"/>
<accession>A0A6N3DIS9</accession>
<evidence type="ECO:0000256" key="3">
    <source>
        <dbReference type="ARBA" id="ARBA00013253"/>
    </source>
</evidence>
<evidence type="ECO:0000256" key="1">
    <source>
        <dbReference type="ARBA" id="ARBA00000198"/>
    </source>
</evidence>
<dbReference type="GO" id="GO:0046654">
    <property type="term" value="P:tetrahydrofolate biosynthetic process"/>
    <property type="evidence" value="ECO:0007669"/>
    <property type="project" value="UniProtKB-UniPathway"/>
</dbReference>
<dbReference type="AlphaFoldDB" id="A0A6N3DIS9"/>
<dbReference type="GO" id="GO:0003848">
    <property type="term" value="F:2-amino-4-hydroxy-6-hydroxymethyldihydropteridine diphosphokinase activity"/>
    <property type="evidence" value="ECO:0007669"/>
    <property type="project" value="UniProtKB-EC"/>
</dbReference>
<dbReference type="InterPro" id="IPR000550">
    <property type="entry name" value="Hppk"/>
</dbReference>
<comment type="pathway">
    <text evidence="2">Cofactor biosynthesis; tetrahydrofolate biosynthesis; 2-amino-4-hydroxy-6-hydroxymethyl-7,8-dihydropteridine diphosphate from 7,8-dihydroneopterin triphosphate: step 4/4.</text>
</comment>
<dbReference type="RefSeq" id="WP_024037264.1">
    <property type="nucleotide sequence ID" value="NZ_CACRUE010000033.1"/>
</dbReference>
<dbReference type="EC" id="2.7.6.3" evidence="3"/>
<dbReference type="Pfam" id="PF01288">
    <property type="entry name" value="HPPK"/>
    <property type="match status" value="1"/>
</dbReference>
<protein>
    <recommendedName>
        <fullName evidence="3">2-amino-4-hydroxy-6-hydroxymethyldihydropteridine diphosphokinase</fullName>
        <ecNumber evidence="3">2.7.6.3</ecNumber>
    </recommendedName>
</protein>
<dbReference type="CDD" id="cd00483">
    <property type="entry name" value="HPPK"/>
    <property type="match status" value="1"/>
</dbReference>
<dbReference type="PROSITE" id="PS00794">
    <property type="entry name" value="HPPK"/>
    <property type="match status" value="1"/>
</dbReference>
<dbReference type="UniPathway" id="UPA00077">
    <property type="reaction ID" value="UER00155"/>
</dbReference>
<name>A0A6N3DIS9_9FIRM</name>
<evidence type="ECO:0000256" key="6">
    <source>
        <dbReference type="ARBA" id="ARBA00022777"/>
    </source>
</evidence>
<dbReference type="EMBL" id="CACRUE010000033">
    <property type="protein sequence ID" value="VYU27009.1"/>
    <property type="molecule type" value="Genomic_DNA"/>
</dbReference>
<dbReference type="PANTHER" id="PTHR43071">
    <property type="entry name" value="2-AMINO-4-HYDROXY-6-HYDROXYMETHYLDIHYDROPTERIDINE PYROPHOSPHOKINASE"/>
    <property type="match status" value="1"/>
</dbReference>
<dbReference type="GO" id="GO:0005524">
    <property type="term" value="F:ATP binding"/>
    <property type="evidence" value="ECO:0007669"/>
    <property type="project" value="UniProtKB-KW"/>
</dbReference>
<dbReference type="NCBIfam" id="TIGR01498">
    <property type="entry name" value="folK"/>
    <property type="match status" value="1"/>
</dbReference>
<evidence type="ECO:0000313" key="10">
    <source>
        <dbReference type="EMBL" id="VYU27009.1"/>
    </source>
</evidence>
<dbReference type="PANTHER" id="PTHR43071:SF1">
    <property type="entry name" value="2-AMINO-4-HYDROXY-6-HYDROXYMETHYLDIHYDROPTERIDINE PYROPHOSPHOKINASE"/>
    <property type="match status" value="1"/>
</dbReference>
<dbReference type="GO" id="GO:0016301">
    <property type="term" value="F:kinase activity"/>
    <property type="evidence" value="ECO:0007669"/>
    <property type="project" value="UniProtKB-KW"/>
</dbReference>